<dbReference type="RefSeq" id="WP_330152885.1">
    <property type="nucleotide sequence ID" value="NZ_JAUZMZ010000084.1"/>
</dbReference>
<sequence length="627" mass="67614">MTDLLTSRAAAPDTAGSRLTHTLDAIDAATRARGILDEGSKREIRRATLTAVCVPGYLTPFGSREMPVARGWGSGGLQVTLGLVGGDDTVKVIDQGDDDGVNATNLRRLIESSEKCASTKDTREATIIQSRHRIPEEPMAEDQILVLQVPNSEPLRAVQKSVTECARMHAEADYSMMWVSLYEDLVRNGVITKTTGYPVLVDGRYVMITSPIPRWDVPRLNNSPFLTLLGAGREKRIFAVPPYTPVQPLTFDDVPFEVEGSGGQRCVRCASSDTFLVEASPGRMMCSDVEWCTRVVDGDVDAGNHTEHAPLQYLPDPQRRVRAARAVTRHNPDDLADRPVPAHSDGWTLAARGVGKVHGPGGADAVPGTGPATGTAISPRTGAVVAAWDVSFDVAPGEALGLIGESGSGKSTVLRCLIGDEKATAGSMFLTTVGDGTTDVFTLADTERRALRIDTLGLVHQNPADGLTMTVSAGGNIAERLTAAGWRNYYEIRDRAAYLLEKVEVPLDRMDDPVHTFSGGMRQRVQIAKALATDPRVLLLDEPTTGLDASVAAGVLDLLRNLLAERDTAAVVVSHDFAVIEALTDRTLVMNVGRVVETGLTDQLFQDPHREPLLAENTTLIRRKQYF</sequence>
<dbReference type="EMBL" id="JAUZMZ010000084">
    <property type="protein sequence ID" value="MEE2033481.1"/>
    <property type="molecule type" value="Genomic_DNA"/>
</dbReference>
<dbReference type="SUPFAM" id="SSF52540">
    <property type="entry name" value="P-loop containing nucleoside triphosphate hydrolases"/>
    <property type="match status" value="1"/>
</dbReference>
<reference evidence="4 5" key="1">
    <citation type="submission" date="2023-08" db="EMBL/GenBank/DDBJ databases">
        <authorList>
            <person name="Girao M."/>
            <person name="Carvalho M.F."/>
        </authorList>
    </citation>
    <scope>NUCLEOTIDE SEQUENCE [LARGE SCALE GENOMIC DNA]</scope>
    <source>
        <strain evidence="4 5">CC-R104</strain>
    </source>
</reference>
<evidence type="ECO:0000256" key="1">
    <source>
        <dbReference type="ARBA" id="ARBA00022741"/>
    </source>
</evidence>
<dbReference type="PANTHER" id="PTHR42764:SF1">
    <property type="entry name" value="PHOSPHONATES UTILIZATION ATP-BINDING PROTEIN PHNK-RELATED"/>
    <property type="match status" value="1"/>
</dbReference>
<evidence type="ECO:0000313" key="5">
    <source>
        <dbReference type="Proteomes" id="UP001331936"/>
    </source>
</evidence>
<dbReference type="InterPro" id="IPR003593">
    <property type="entry name" value="AAA+_ATPase"/>
</dbReference>
<dbReference type="Pfam" id="PF06007">
    <property type="entry name" value="PhnJ"/>
    <property type="match status" value="1"/>
</dbReference>
<accession>A0ABU7JTX9</accession>
<proteinExistence type="predicted"/>
<gene>
    <name evidence="4" type="ORF">Q8814_15380</name>
</gene>
<keyword evidence="2" id="KW-0067">ATP-binding</keyword>
<keyword evidence="5" id="KW-1185">Reference proteome</keyword>
<evidence type="ECO:0000259" key="3">
    <source>
        <dbReference type="PROSITE" id="PS50893"/>
    </source>
</evidence>
<dbReference type="Proteomes" id="UP001331936">
    <property type="component" value="Unassembled WGS sequence"/>
</dbReference>
<evidence type="ECO:0000256" key="2">
    <source>
        <dbReference type="ARBA" id="ARBA00022840"/>
    </source>
</evidence>
<comment type="caution">
    <text evidence="4">The sequence shown here is derived from an EMBL/GenBank/DDBJ whole genome shotgun (WGS) entry which is preliminary data.</text>
</comment>
<dbReference type="InterPro" id="IPR010306">
    <property type="entry name" value="PhnJ"/>
</dbReference>
<name>A0ABU7JTX9_9NOCA</name>
<feature type="non-terminal residue" evidence="4">
    <location>
        <position position="627"/>
    </location>
</feature>
<dbReference type="PANTHER" id="PTHR42764">
    <property type="entry name" value="PHOSPHONATES UTILIZATION ATP-BINDING PROTEIN PHNK-RELATED"/>
    <property type="match status" value="1"/>
</dbReference>
<dbReference type="CDD" id="cd03257">
    <property type="entry name" value="ABC_NikE_OppD_transporters"/>
    <property type="match status" value="1"/>
</dbReference>
<dbReference type="Gene3D" id="3.40.50.300">
    <property type="entry name" value="P-loop containing nucleotide triphosphate hydrolases"/>
    <property type="match status" value="1"/>
</dbReference>
<dbReference type="Pfam" id="PF00005">
    <property type="entry name" value="ABC_tran"/>
    <property type="match status" value="1"/>
</dbReference>
<dbReference type="SFLD" id="SFLDF00379">
    <property type="entry name" value="Phosphonate_metabolism_(PhnJ)"/>
    <property type="match status" value="1"/>
</dbReference>
<organism evidence="4 5">
    <name type="scientific">Rhodococcus chondri</name>
    <dbReference type="NCBI Taxonomy" id="3065941"/>
    <lineage>
        <taxon>Bacteria</taxon>
        <taxon>Bacillati</taxon>
        <taxon>Actinomycetota</taxon>
        <taxon>Actinomycetes</taxon>
        <taxon>Mycobacteriales</taxon>
        <taxon>Nocardiaceae</taxon>
        <taxon>Rhodococcus</taxon>
    </lineage>
</organism>
<dbReference type="InterPro" id="IPR003439">
    <property type="entry name" value="ABC_transporter-like_ATP-bd"/>
</dbReference>
<dbReference type="InterPro" id="IPR027417">
    <property type="entry name" value="P-loop_NTPase"/>
</dbReference>
<dbReference type="SFLD" id="SFLDS00033">
    <property type="entry name" value="Radical_SAM_Phosphonate_Metabo"/>
    <property type="match status" value="1"/>
</dbReference>
<evidence type="ECO:0000313" key="4">
    <source>
        <dbReference type="EMBL" id="MEE2033481.1"/>
    </source>
</evidence>
<dbReference type="SMART" id="SM00382">
    <property type="entry name" value="AAA"/>
    <property type="match status" value="1"/>
</dbReference>
<protein>
    <submittedName>
        <fullName evidence="4">Alpha-D-ribose 1-methylphosphonate 5-phosphate C-P-lyase PhnJ</fullName>
    </submittedName>
</protein>
<dbReference type="SFLD" id="SFLDG01115">
    <property type="entry name" value="Phosphonate_metabolism_(PhnJ)"/>
    <property type="match status" value="1"/>
</dbReference>
<dbReference type="PROSITE" id="PS50893">
    <property type="entry name" value="ABC_TRANSPORTER_2"/>
    <property type="match status" value="1"/>
</dbReference>
<keyword evidence="1" id="KW-0547">Nucleotide-binding</keyword>
<feature type="domain" description="ABC transporter" evidence="3">
    <location>
        <begin position="372"/>
        <end position="617"/>
    </location>
</feature>
<dbReference type="InterPro" id="IPR017871">
    <property type="entry name" value="ABC_transporter-like_CS"/>
</dbReference>
<dbReference type="PROSITE" id="PS00211">
    <property type="entry name" value="ABC_TRANSPORTER_1"/>
    <property type="match status" value="1"/>
</dbReference>